<dbReference type="GO" id="GO:0030855">
    <property type="term" value="P:epithelial cell differentiation"/>
    <property type="evidence" value="ECO:0007669"/>
    <property type="project" value="TreeGrafter"/>
</dbReference>
<evidence type="ECO:0000256" key="1">
    <source>
        <dbReference type="ARBA" id="ARBA00022744"/>
    </source>
</evidence>
<feature type="region of interest" description="Disordered" evidence="6">
    <location>
        <begin position="454"/>
        <end position="514"/>
    </location>
</feature>
<feature type="compositionally biased region" description="Polar residues" evidence="6">
    <location>
        <begin position="1"/>
        <end position="12"/>
    </location>
</feature>
<feature type="region of interest" description="Disordered" evidence="6">
    <location>
        <begin position="1"/>
        <end position="32"/>
    </location>
</feature>
<dbReference type="Gene3D" id="1.20.5.170">
    <property type="match status" value="1"/>
</dbReference>
<evidence type="ECO:0000259" key="7">
    <source>
        <dbReference type="PROSITE" id="PS51842"/>
    </source>
</evidence>
<dbReference type="AlphaFoldDB" id="A0AAV7AXX2"/>
<dbReference type="InterPro" id="IPR002957">
    <property type="entry name" value="Keratin_I"/>
</dbReference>
<proteinExistence type="inferred from homology"/>
<feature type="compositionally biased region" description="Low complexity" evidence="6">
    <location>
        <begin position="13"/>
        <end position="27"/>
    </location>
</feature>
<sequence>MSNMHGSGSRMGSSVKTSSVRVSSGKHSSGGHYGGGLTSGSYVGSLRGGSLSTGFGGGHTVGSGFSSGSGVGAGCGFGGSGFSGGSGYGVGLGFGGGSGFGGGAGFSSGSGFGGGAFGGGTGFGGSGIGFGGGHGVSFGHGGDQGLLSLNEKVTMQNLNDRLAAYLEKVRSLEEANADLEIKIHQWYESHGPKPGKDYSHYFKTIEELKGKIHDVTINNGRVVLQIDNARLAADDFRLKFENEHFMRQSVEADINGLRTLLDGLTLSKSELESELESLKQELAAMKKNHEEELKALKGQVQGTVNVDVKAAPGIDLQGVLGDLRREYELLAEKRQNEIENLYREQIEDLNKQMTKNTNEMQTTKSEVTEFRRTLQSLEIDLQAQLSMKTALEGTLEETEGRYCIQLAQLQETIKRVEAELEDIRCEIESQSQEYKNLLDVKTRLEQEINTYRSLLDGQGTQSPKGYSSSSTNYSSSGSSSDRQGGSYRVRIQTEDGDGRVIGSHDQHYQPGYRK</sequence>
<feature type="compositionally biased region" description="Basic and acidic residues" evidence="6">
    <location>
        <begin position="491"/>
        <end position="507"/>
    </location>
</feature>
<comment type="caution">
    <text evidence="8">The sequence shown here is derived from an EMBL/GenBank/DDBJ whole genome shotgun (WGS) entry which is preliminary data.</text>
</comment>
<evidence type="ECO:0000313" key="8">
    <source>
        <dbReference type="EMBL" id="KAG8566416.1"/>
    </source>
</evidence>
<comment type="similarity">
    <text evidence="4">Belongs to the intermediate filament family.</text>
</comment>
<organism evidence="8 9">
    <name type="scientific">Engystomops pustulosus</name>
    <name type="common">Tungara frog</name>
    <name type="synonym">Physalaemus pustulosus</name>
    <dbReference type="NCBI Taxonomy" id="76066"/>
    <lineage>
        <taxon>Eukaryota</taxon>
        <taxon>Metazoa</taxon>
        <taxon>Chordata</taxon>
        <taxon>Craniata</taxon>
        <taxon>Vertebrata</taxon>
        <taxon>Euteleostomi</taxon>
        <taxon>Amphibia</taxon>
        <taxon>Batrachia</taxon>
        <taxon>Anura</taxon>
        <taxon>Neobatrachia</taxon>
        <taxon>Hyloidea</taxon>
        <taxon>Leptodactylidae</taxon>
        <taxon>Leiuperinae</taxon>
        <taxon>Engystomops</taxon>
    </lineage>
</organism>
<keyword evidence="3 5" id="KW-0175">Coiled coil</keyword>
<dbReference type="EMBL" id="WNYA01000006">
    <property type="protein sequence ID" value="KAG8566416.1"/>
    <property type="molecule type" value="Genomic_DNA"/>
</dbReference>
<keyword evidence="9" id="KW-1185">Reference proteome</keyword>
<protein>
    <recommendedName>
        <fullName evidence="7">IF rod domain-containing protein</fullName>
    </recommendedName>
</protein>
<dbReference type="Gene3D" id="1.20.5.500">
    <property type="entry name" value="Single helix bin"/>
    <property type="match status" value="1"/>
</dbReference>
<evidence type="ECO:0000256" key="4">
    <source>
        <dbReference type="RuleBase" id="RU000685"/>
    </source>
</evidence>
<feature type="coiled-coil region" evidence="5">
    <location>
        <begin position="406"/>
        <end position="454"/>
    </location>
</feature>
<dbReference type="GO" id="GO:0045109">
    <property type="term" value="P:intermediate filament organization"/>
    <property type="evidence" value="ECO:0007669"/>
    <property type="project" value="TreeGrafter"/>
</dbReference>
<dbReference type="Proteomes" id="UP000824782">
    <property type="component" value="Unassembled WGS sequence"/>
</dbReference>
<dbReference type="PROSITE" id="PS00226">
    <property type="entry name" value="IF_ROD_1"/>
    <property type="match status" value="1"/>
</dbReference>
<feature type="coiled-coil region" evidence="5">
    <location>
        <begin position="261"/>
        <end position="380"/>
    </location>
</feature>
<accession>A0AAV7AXX2</accession>
<dbReference type="FunFam" id="1.20.5.1160:FF:000002">
    <property type="entry name" value="Type I keratin 10"/>
    <property type="match status" value="1"/>
</dbReference>
<name>A0AAV7AXX2_ENGPU</name>
<dbReference type="GO" id="GO:0005882">
    <property type="term" value="C:intermediate filament"/>
    <property type="evidence" value="ECO:0007669"/>
    <property type="project" value="UniProtKB-KW"/>
</dbReference>
<dbReference type="InterPro" id="IPR018039">
    <property type="entry name" value="IF_conserved"/>
</dbReference>
<keyword evidence="1" id="KW-0416">Keratin</keyword>
<dbReference type="Gene3D" id="1.20.5.1160">
    <property type="entry name" value="Vasodilator-stimulated phosphoprotein"/>
    <property type="match status" value="1"/>
</dbReference>
<dbReference type="InterPro" id="IPR039008">
    <property type="entry name" value="IF_rod_dom"/>
</dbReference>
<reference evidence="8" key="1">
    <citation type="thesis" date="2020" institute="ProQuest LLC" country="789 East Eisenhower Parkway, Ann Arbor, MI, USA">
        <title>Comparative Genomics and Chromosome Evolution.</title>
        <authorList>
            <person name="Mudd A.B."/>
        </authorList>
    </citation>
    <scope>NUCLEOTIDE SEQUENCE</scope>
    <source>
        <strain evidence="8">237g6f4</strain>
        <tissue evidence="8">Blood</tissue>
    </source>
</reference>
<evidence type="ECO:0000256" key="2">
    <source>
        <dbReference type="ARBA" id="ARBA00022754"/>
    </source>
</evidence>
<dbReference type="PANTHER" id="PTHR23239:SF391">
    <property type="entry name" value="KERATIN, TYPE I CYTOSKELETAL 15"/>
    <property type="match status" value="1"/>
</dbReference>
<evidence type="ECO:0000313" key="9">
    <source>
        <dbReference type="Proteomes" id="UP000824782"/>
    </source>
</evidence>
<feature type="coiled-coil region" evidence="5">
    <location>
        <begin position="155"/>
        <end position="189"/>
    </location>
</feature>
<keyword evidence="2 4" id="KW-0403">Intermediate filament</keyword>
<dbReference type="SMART" id="SM01391">
    <property type="entry name" value="Filament"/>
    <property type="match status" value="1"/>
</dbReference>
<dbReference type="PROSITE" id="PS51842">
    <property type="entry name" value="IF_ROD_2"/>
    <property type="match status" value="1"/>
</dbReference>
<dbReference type="GO" id="GO:0005198">
    <property type="term" value="F:structural molecule activity"/>
    <property type="evidence" value="ECO:0007669"/>
    <property type="project" value="InterPro"/>
</dbReference>
<evidence type="ECO:0000256" key="3">
    <source>
        <dbReference type="ARBA" id="ARBA00023054"/>
    </source>
</evidence>
<dbReference type="PANTHER" id="PTHR23239">
    <property type="entry name" value="INTERMEDIATE FILAMENT"/>
    <property type="match status" value="1"/>
</dbReference>
<dbReference type="SUPFAM" id="SSF64593">
    <property type="entry name" value="Intermediate filament protein, coiled coil region"/>
    <property type="match status" value="2"/>
</dbReference>
<gene>
    <name evidence="8" type="ORF">GDO81_013242</name>
</gene>
<evidence type="ECO:0000256" key="6">
    <source>
        <dbReference type="SAM" id="MobiDB-lite"/>
    </source>
</evidence>
<dbReference type="FunFam" id="1.20.5.500:FF:000001">
    <property type="entry name" value="Type II keratin 23"/>
    <property type="match status" value="1"/>
</dbReference>
<dbReference type="PRINTS" id="PR01248">
    <property type="entry name" value="TYPE1KERATIN"/>
</dbReference>
<dbReference type="Pfam" id="PF00038">
    <property type="entry name" value="Filament"/>
    <property type="match status" value="1"/>
</dbReference>
<evidence type="ECO:0000256" key="5">
    <source>
        <dbReference type="SAM" id="Coils"/>
    </source>
</evidence>
<feature type="compositionally biased region" description="Low complexity" evidence="6">
    <location>
        <begin position="462"/>
        <end position="487"/>
    </location>
</feature>
<feature type="domain" description="IF rod" evidence="7">
    <location>
        <begin position="151"/>
        <end position="462"/>
    </location>
</feature>
<dbReference type="FunFam" id="1.20.5.170:FF:000002">
    <property type="entry name" value="Type I keratin KA11"/>
    <property type="match status" value="1"/>
</dbReference>